<evidence type="ECO:0000313" key="1">
    <source>
        <dbReference type="EMBL" id="AEH06228.1"/>
    </source>
</evidence>
<organism evidence="1 2">
    <name type="scientific">Methanothermococcus okinawensis (strain DSM 14208 / JCM 11175 / IH1)</name>
    <dbReference type="NCBI Taxonomy" id="647113"/>
    <lineage>
        <taxon>Archaea</taxon>
        <taxon>Methanobacteriati</taxon>
        <taxon>Methanobacteriota</taxon>
        <taxon>Methanomada group</taxon>
        <taxon>Methanococci</taxon>
        <taxon>Methanococcales</taxon>
        <taxon>Methanococcaceae</taxon>
        <taxon>Methanothermococcus</taxon>
    </lineage>
</organism>
<gene>
    <name evidence="1" type="ordered locus">Metok_0235</name>
</gene>
<dbReference type="STRING" id="647113.Metok_0235"/>
<accession>F8ANN0</accession>
<dbReference type="KEGG" id="mok:Metok_0235"/>
<sequence length="109" mass="12242">MKVLLYLFVETENVGKAINALSEGGISGFFLNEYKGMSPQDWSGFLLDEEPEKALKIINDMAHNAVMIGTIVNEKNLNSIKKCIHERLSDERYTIAEIPIVGLKVNRTD</sequence>
<dbReference type="Pfam" id="PF10126">
    <property type="entry name" value="Nit_Regul_Hom"/>
    <property type="match status" value="1"/>
</dbReference>
<dbReference type="Proteomes" id="UP000009296">
    <property type="component" value="Chromosome"/>
</dbReference>
<dbReference type="RefSeq" id="WP_013866414.1">
    <property type="nucleotide sequence ID" value="NC_015636.1"/>
</dbReference>
<dbReference type="AlphaFoldDB" id="F8ANN0"/>
<dbReference type="HOGENOM" id="CLU_145179_0_0_2"/>
<dbReference type="EMBL" id="CP002792">
    <property type="protein sequence ID" value="AEH06228.1"/>
    <property type="molecule type" value="Genomic_DNA"/>
</dbReference>
<protein>
    <recommendedName>
        <fullName evidence="3">Nitrogen regulatory protein P-II</fullName>
    </recommendedName>
</protein>
<keyword evidence="2" id="KW-1185">Reference proteome</keyword>
<proteinExistence type="predicted"/>
<evidence type="ECO:0008006" key="3">
    <source>
        <dbReference type="Google" id="ProtNLM"/>
    </source>
</evidence>
<name>F8ANN0_METOI</name>
<dbReference type="InterPro" id="IPR019296">
    <property type="entry name" value="Unchr_N-regulatory-PII-rel"/>
</dbReference>
<dbReference type="InterPro" id="IPR011322">
    <property type="entry name" value="N-reg_PII-like_a/b"/>
</dbReference>
<dbReference type="eggNOG" id="arCOG03424">
    <property type="taxonomic scope" value="Archaea"/>
</dbReference>
<dbReference type="GeneID" id="10772352"/>
<reference evidence="1" key="1">
    <citation type="submission" date="2011-05" db="EMBL/GenBank/DDBJ databases">
        <title>Complete sequence of chromosome of Methanothermococcus okinawensis IH1.</title>
        <authorList>
            <consortium name="US DOE Joint Genome Institute"/>
            <person name="Lucas S."/>
            <person name="Han J."/>
            <person name="Lapidus A."/>
            <person name="Cheng J.-F."/>
            <person name="Goodwin L."/>
            <person name="Pitluck S."/>
            <person name="Peters L."/>
            <person name="Mikhailova N."/>
            <person name="Held B."/>
            <person name="Han C."/>
            <person name="Tapia R."/>
            <person name="Land M."/>
            <person name="Hauser L."/>
            <person name="Kyrpides N."/>
            <person name="Ivanova N."/>
            <person name="Pagani I."/>
            <person name="Sieprawska-Lupa M."/>
            <person name="Takai K."/>
            <person name="Miyazaki J."/>
            <person name="Whitman W."/>
            <person name="Woyke T."/>
        </authorList>
    </citation>
    <scope>NUCLEOTIDE SEQUENCE</scope>
    <source>
        <strain evidence="1">IH1</strain>
    </source>
</reference>
<dbReference type="SUPFAM" id="SSF54913">
    <property type="entry name" value="GlnB-like"/>
    <property type="match status" value="1"/>
</dbReference>
<evidence type="ECO:0000313" key="2">
    <source>
        <dbReference type="Proteomes" id="UP000009296"/>
    </source>
</evidence>
<dbReference type="OrthoDB" id="146891at2157"/>